<evidence type="ECO:0000313" key="10">
    <source>
        <dbReference type="Proteomes" id="UP000662986"/>
    </source>
</evidence>
<keyword evidence="4" id="KW-0805">Transcription regulation</keyword>
<dbReference type="InterPro" id="IPR000551">
    <property type="entry name" value="MerR-type_HTH_dom"/>
</dbReference>
<dbReference type="PANTHER" id="PTHR30204">
    <property type="entry name" value="REDOX-CYCLING DRUG-SENSING TRANSCRIPTIONAL ACTIVATOR SOXR"/>
    <property type="match status" value="1"/>
</dbReference>
<gene>
    <name evidence="9" type="ORF">JWS13_03415</name>
</gene>
<accession>A0A974VZM1</accession>
<keyword evidence="3" id="KW-0476">Mercury</keyword>
<keyword evidence="9" id="KW-0614">Plasmid</keyword>
<dbReference type="PROSITE" id="PS00552">
    <property type="entry name" value="HTH_MERR_1"/>
    <property type="match status" value="1"/>
</dbReference>
<dbReference type="Gene3D" id="1.10.1660.10">
    <property type="match status" value="1"/>
</dbReference>
<reference evidence="9 10" key="1">
    <citation type="journal article" date="2021" name="Microbiol. Resour. Announc.">
        <title>Complete Genome Sequences of Two Rhodococcus sp. Strains with Large and Linear Chromosomes, Isolated from Apple Rhizosphere.</title>
        <authorList>
            <person name="Benning S."/>
            <person name="Brugnone N."/>
            <person name="Siani R."/>
            <person name="Kublik S."/>
            <person name="Schloter M."/>
            <person name="Rad V."/>
        </authorList>
    </citation>
    <scope>NUCLEOTIDE SEQUENCE [LARGE SCALE GENOMIC DNA]</scope>
    <source>
        <strain evidence="9 10">R79</strain>
    </source>
</reference>
<evidence type="ECO:0000256" key="7">
    <source>
        <dbReference type="ARBA" id="ARBA00024874"/>
    </source>
</evidence>
<dbReference type="SUPFAM" id="SSF46955">
    <property type="entry name" value="Putative DNA-binding domain"/>
    <property type="match status" value="1"/>
</dbReference>
<organism evidence="9 10">
    <name type="scientific">Rhodococcus pseudokoreensis</name>
    <dbReference type="NCBI Taxonomy" id="2811421"/>
    <lineage>
        <taxon>Bacteria</taxon>
        <taxon>Bacillati</taxon>
        <taxon>Actinomycetota</taxon>
        <taxon>Actinomycetes</taxon>
        <taxon>Mycobacteriales</taxon>
        <taxon>Nocardiaceae</taxon>
        <taxon>Rhodococcus</taxon>
    </lineage>
</organism>
<dbReference type="CDD" id="cd04783">
    <property type="entry name" value="HTH_MerR1"/>
    <property type="match status" value="1"/>
</dbReference>
<dbReference type="SMART" id="SM00422">
    <property type="entry name" value="HTH_MERR"/>
    <property type="match status" value="1"/>
</dbReference>
<evidence type="ECO:0000256" key="3">
    <source>
        <dbReference type="ARBA" id="ARBA00022914"/>
    </source>
</evidence>
<dbReference type="InterPro" id="IPR009061">
    <property type="entry name" value="DNA-bd_dom_put_sf"/>
</dbReference>
<evidence type="ECO:0000259" key="8">
    <source>
        <dbReference type="PROSITE" id="PS50937"/>
    </source>
</evidence>
<evidence type="ECO:0000256" key="4">
    <source>
        <dbReference type="ARBA" id="ARBA00023015"/>
    </source>
</evidence>
<evidence type="ECO:0000256" key="1">
    <source>
        <dbReference type="ARBA" id="ARBA00017146"/>
    </source>
</evidence>
<dbReference type="Pfam" id="PF13411">
    <property type="entry name" value="MerR_1"/>
    <property type="match status" value="1"/>
</dbReference>
<dbReference type="InterPro" id="IPR011794">
    <property type="entry name" value="MerR"/>
</dbReference>
<feature type="domain" description="HTH merR-type" evidence="8">
    <location>
        <begin position="1"/>
        <end position="69"/>
    </location>
</feature>
<evidence type="ECO:0000256" key="6">
    <source>
        <dbReference type="ARBA" id="ARBA00023163"/>
    </source>
</evidence>
<proteinExistence type="predicted"/>
<dbReference type="Proteomes" id="UP000662986">
    <property type="component" value="Plasmid unnamed4"/>
</dbReference>
<dbReference type="PRINTS" id="PR00040">
    <property type="entry name" value="HTHMERR"/>
</dbReference>
<dbReference type="PROSITE" id="PS50937">
    <property type="entry name" value="HTH_MERR_2"/>
    <property type="match status" value="1"/>
</dbReference>
<name>A0A974VZM1_9NOCA</name>
<evidence type="ECO:0000313" key="9">
    <source>
        <dbReference type="EMBL" id="QSE87708.1"/>
    </source>
</evidence>
<keyword evidence="10" id="KW-1185">Reference proteome</keyword>
<keyword evidence="2" id="KW-0475">Mercuric resistance</keyword>
<comment type="function">
    <text evidence="7">Mediates the mercuric-dependent induction of mercury resistance operon. In the absence of mercury MerR represses transcription by binding tightly to the mer operator region; when mercury is present the dimeric complex binds a single ion and becomes a potent transcriptional activator, while remaining bound to the mer site.</text>
</comment>
<evidence type="ECO:0000256" key="2">
    <source>
        <dbReference type="ARBA" id="ARBA00022466"/>
    </source>
</evidence>
<dbReference type="InterPro" id="IPR047057">
    <property type="entry name" value="MerR_fam"/>
</dbReference>
<keyword evidence="5" id="KW-0238">DNA-binding</keyword>
<geneLocation type="plasmid" evidence="9 10">
    <name>unnamed4</name>
</geneLocation>
<dbReference type="RefSeq" id="WP_095866260.1">
    <property type="nucleotide sequence ID" value="NZ_CP070615.1"/>
</dbReference>
<dbReference type="EMBL" id="CP070615">
    <property type="protein sequence ID" value="QSE87708.1"/>
    <property type="molecule type" value="Genomic_DNA"/>
</dbReference>
<dbReference type="PANTHER" id="PTHR30204:SF94">
    <property type="entry name" value="HEAVY METAL-DEPENDENT TRANSCRIPTIONAL REGULATOR HI_0293-RELATED"/>
    <property type="match status" value="1"/>
</dbReference>
<keyword evidence="6" id="KW-0804">Transcription</keyword>
<evidence type="ECO:0000256" key="5">
    <source>
        <dbReference type="ARBA" id="ARBA00023125"/>
    </source>
</evidence>
<protein>
    <recommendedName>
        <fullName evidence="1">Mercuric resistance operon regulatory protein</fullName>
    </recommendedName>
</protein>
<sequence length="135" mass="15139">MRSSELATRAGVNVQTLRYYERRGLLAQPPRSPSGYRAYPPDAAAVVRFIKRAQDHGFSLDEVQELLHLAEGGPEDCDAARALAEARMAALAERIADLQRMQRSLSQLVDTCERPRSDRCCPLLHTLHDDDGDHR</sequence>
<reference evidence="9 10" key="2">
    <citation type="journal article" date="2022" name="Arch. Microbiol.">
        <title>Rhodococcus pseudokoreensis sp. nov. isolated from the rhizosphere of young M26 apple rootstocks.</title>
        <authorList>
            <person name="Kampfer P."/>
            <person name="Glaeser S.P."/>
            <person name="Blom J."/>
            <person name="Wolf J."/>
            <person name="Benning S."/>
            <person name="Schloter M."/>
            <person name="Neumann-Schaal M."/>
        </authorList>
    </citation>
    <scope>NUCLEOTIDE SEQUENCE [LARGE SCALE GENOMIC DNA]</scope>
    <source>
        <strain evidence="9 10">R79</strain>
    </source>
</reference>